<comment type="caution">
    <text evidence="1">The sequence shown here is derived from an EMBL/GenBank/DDBJ whole genome shotgun (WGS) entry which is preliminary data.</text>
</comment>
<evidence type="ECO:0000313" key="2">
    <source>
        <dbReference type="Proteomes" id="UP001176940"/>
    </source>
</evidence>
<organism evidence="1 2">
    <name type="scientific">Ranitomeya imitator</name>
    <name type="common">mimic poison frog</name>
    <dbReference type="NCBI Taxonomy" id="111125"/>
    <lineage>
        <taxon>Eukaryota</taxon>
        <taxon>Metazoa</taxon>
        <taxon>Chordata</taxon>
        <taxon>Craniata</taxon>
        <taxon>Vertebrata</taxon>
        <taxon>Euteleostomi</taxon>
        <taxon>Amphibia</taxon>
        <taxon>Batrachia</taxon>
        <taxon>Anura</taxon>
        <taxon>Neobatrachia</taxon>
        <taxon>Hyloidea</taxon>
        <taxon>Dendrobatidae</taxon>
        <taxon>Dendrobatinae</taxon>
        <taxon>Ranitomeya</taxon>
    </lineage>
</organism>
<proteinExistence type="predicted"/>
<sequence>MKKKSEDEGIELAISLILREFFAMRRHVELPDRTTKMATTFTGPKVYQDNFDPQIYLDTYYGALTGVFIKDGYLEFILKKLHKAFTSVVTYLVFY</sequence>
<accession>A0ABN9LF10</accession>
<protein>
    <submittedName>
        <fullName evidence="1">Uncharacterized protein</fullName>
    </submittedName>
</protein>
<evidence type="ECO:0000313" key="1">
    <source>
        <dbReference type="EMBL" id="CAJ0940357.1"/>
    </source>
</evidence>
<keyword evidence="2" id="KW-1185">Reference proteome</keyword>
<reference evidence="1" key="1">
    <citation type="submission" date="2023-07" db="EMBL/GenBank/DDBJ databases">
        <authorList>
            <person name="Stuckert A."/>
        </authorList>
    </citation>
    <scope>NUCLEOTIDE SEQUENCE</scope>
</reference>
<dbReference type="InterPro" id="IPR029063">
    <property type="entry name" value="SAM-dependent_MTases_sf"/>
</dbReference>
<name>A0ABN9LF10_9NEOB</name>
<dbReference type="Proteomes" id="UP001176940">
    <property type="component" value="Unassembled WGS sequence"/>
</dbReference>
<dbReference type="EMBL" id="CAUEEQ010017023">
    <property type="protein sequence ID" value="CAJ0940357.1"/>
    <property type="molecule type" value="Genomic_DNA"/>
</dbReference>
<gene>
    <name evidence="1" type="ORF">RIMI_LOCUS8538446</name>
</gene>
<dbReference type="Gene3D" id="3.40.50.150">
    <property type="entry name" value="Vaccinia Virus protein VP39"/>
    <property type="match status" value="1"/>
</dbReference>